<keyword evidence="3 6" id="KW-1133">Transmembrane helix</keyword>
<feature type="domain" description="Translocation and assembly module TamB C-terminal" evidence="7">
    <location>
        <begin position="995"/>
        <end position="1339"/>
    </location>
</feature>
<keyword evidence="2 6" id="KW-0812">Transmembrane</keyword>
<organism evidence="8 9">
    <name type="scientific">Herbaspirillum frisingense</name>
    <dbReference type="NCBI Taxonomy" id="92645"/>
    <lineage>
        <taxon>Bacteria</taxon>
        <taxon>Pseudomonadati</taxon>
        <taxon>Pseudomonadota</taxon>
        <taxon>Betaproteobacteria</taxon>
        <taxon>Burkholderiales</taxon>
        <taxon>Oxalobacteraceae</taxon>
        <taxon>Herbaspirillum</taxon>
    </lineage>
</organism>
<keyword evidence="4 6" id="KW-0472">Membrane</keyword>
<evidence type="ECO:0000313" key="8">
    <source>
        <dbReference type="EMBL" id="KAF1038923.1"/>
    </source>
</evidence>
<evidence type="ECO:0000256" key="6">
    <source>
        <dbReference type="SAM" id="Phobius"/>
    </source>
</evidence>
<feature type="transmembrane region" description="Helical" evidence="6">
    <location>
        <begin position="30"/>
        <end position="53"/>
    </location>
</feature>
<evidence type="ECO:0000256" key="4">
    <source>
        <dbReference type="ARBA" id="ARBA00023136"/>
    </source>
</evidence>
<dbReference type="GO" id="GO:0005886">
    <property type="term" value="C:plasma membrane"/>
    <property type="evidence" value="ECO:0007669"/>
    <property type="project" value="InterPro"/>
</dbReference>
<sequence>MSDPHQPDQDTPTPPRPEAGRRRAGRGRRIVLWSGGTVAVLALAAAGAAVVAVKTESGARLLWNTAVSALGGKLSGQLLGGTVADGLRLRALHYRDDKRILDIDSIDASWHLSLTQRKLSVRYLRVGTVQLNQQPSPPEPSTMPASLEIPLALEIGEVALGRLSFTQGTSTTELAKLKLHGTSDGVQHTLVLDSLTTPYGDATALLHLNGRQPFAIGGGLELSGQYKNASLQEKYQLAAQLSGSLQELGIALKASGDKLNGSADVAATPFAPVPLKSARIDLQHINPQAFSAGAPQADLRVRADLAPVPGATDAAMKVAGKIEIDNAKPGSIDQQLLPLLSARADLELDLQQQKLANLDVRLPRNARIEGGGEFRPGSDEAGKRQDMGGQFKLRIAGLDLNQIHRQLKPTQLAGPLEVTLAPGAQQIRLALDDRELKLRVDGTVGAEQVELHQAQLSAGKSRVEAAGTLKTVGAMDYAFKGKLVDFDPTAVLHAVAPENKPAGKRKPAAAAKPVPARINMDFDAAGAISPELRLKLAFAVHDSTYGELPMSGRGNINLAGMRLLPSKANLQVAGNTVDLDGSFGAPSDRLNLKIDAPQLQRLGYGLSGLLRLDGQLTGTQQRPNLQACYQAEQLAFGPHKLHHLAGEADIRSDLAAGVASPNNRLALKLEGDGYSGPQAELARLSLNLNGTYADHTLDLRTNGKLMDHPLDLSFGAHGKITEKTKGNYGWAGTIGKLENKGFPRIAMASPLTLDASAEAIEAGSTRIEIDRMAIELQRLSYRQGRIASAGQARALDIGRLLEIAQEFTGTPPPVKTDLVLDSDWDFSLAENASGHLQIARKSGDVRVTTSNGEAVLGLSELKLRSDFQGQQMRVVGRVNAARVGTIDLGGEIGLQRVDNLLTLAENSPLNLKARLDVPELKRVGDLIGPQVSLNGKLAADLSAAGTLGQPKLSGAVNGDNLAVTQFDQGIQLKDGVVRIVMDSNVIDLRQIEFHGGRGTLRAAGKVQLGAENPDLNATITADHLELFASPDRQLMLSGEGKIANVNEQLRIDGKFTVDKALFDLPKSSAPKLGDDVVVVRRDGKNKVGATASSKEKLQAATEKPASKFAPVMNIAVDLGNDFRFRGSGADLRLRGDMTVRSEPLSPLRATGTINVAEGTYEAFGTKLNIERGIINFQGPIANPNINILAMRRNQDVEAGVSVTGNANQPRVQLVSEPNVPDDEKLSWMMFGHGSDSSSIGQRSASSQALALVGNMGGKRIAKDIGLDQFSIGSSESGLTDDQVVNLGKAITEKITLGYEQSLQGAASVAKATWQISRRWSVVARAGTINGLNILFSRRYD</sequence>
<evidence type="ECO:0000256" key="2">
    <source>
        <dbReference type="ARBA" id="ARBA00022692"/>
    </source>
</evidence>
<proteinExistence type="predicted"/>
<feature type="region of interest" description="Disordered" evidence="5">
    <location>
        <begin position="1"/>
        <end position="25"/>
    </location>
</feature>
<evidence type="ECO:0000259" key="7">
    <source>
        <dbReference type="Pfam" id="PF04357"/>
    </source>
</evidence>
<evidence type="ECO:0000256" key="3">
    <source>
        <dbReference type="ARBA" id="ARBA00022989"/>
    </source>
</evidence>
<gene>
    <name evidence="8" type="primary">tamB</name>
    <name evidence="8" type="ORF">GAK35_03737</name>
</gene>
<dbReference type="PANTHER" id="PTHR36985:SF1">
    <property type="entry name" value="TRANSLOCATION AND ASSEMBLY MODULE SUBUNIT TAMB"/>
    <property type="match status" value="1"/>
</dbReference>
<evidence type="ECO:0000256" key="5">
    <source>
        <dbReference type="SAM" id="MobiDB-lite"/>
    </source>
</evidence>
<dbReference type="GO" id="GO:0009306">
    <property type="term" value="P:protein secretion"/>
    <property type="evidence" value="ECO:0007669"/>
    <property type="project" value="InterPro"/>
</dbReference>
<protein>
    <submittedName>
        <fullName evidence="8">Translocation and assembly module subunit TamB</fullName>
    </submittedName>
</protein>
<evidence type="ECO:0000256" key="1">
    <source>
        <dbReference type="ARBA" id="ARBA00004167"/>
    </source>
</evidence>
<reference evidence="9" key="1">
    <citation type="journal article" date="2020" name="MBio">
        <title>Horizontal gene transfer to a defensive symbiont with a reduced genome amongst a multipartite beetle microbiome.</title>
        <authorList>
            <person name="Waterworth S.C."/>
            <person name="Florez L.V."/>
            <person name="Rees E.R."/>
            <person name="Hertweck C."/>
            <person name="Kaltenpoth M."/>
            <person name="Kwan J.C."/>
        </authorList>
    </citation>
    <scope>NUCLEOTIDE SEQUENCE [LARGE SCALE GENOMIC DNA]</scope>
</reference>
<dbReference type="PANTHER" id="PTHR36985">
    <property type="entry name" value="TRANSLOCATION AND ASSEMBLY MODULE SUBUNIT TAMB"/>
    <property type="match status" value="1"/>
</dbReference>
<dbReference type="InterPro" id="IPR007452">
    <property type="entry name" value="TamB_C"/>
</dbReference>
<accession>A0A7V8FTQ8</accession>
<comment type="subcellular location">
    <subcellularLocation>
        <location evidence="1">Membrane</location>
        <topology evidence="1">Single-pass membrane protein</topology>
    </subcellularLocation>
</comment>
<dbReference type="Proteomes" id="UP000462435">
    <property type="component" value="Unassembled WGS sequence"/>
</dbReference>
<comment type="caution">
    <text evidence="8">The sequence shown here is derived from an EMBL/GenBank/DDBJ whole genome shotgun (WGS) entry which is preliminary data.</text>
</comment>
<dbReference type="Pfam" id="PF04357">
    <property type="entry name" value="TamB"/>
    <property type="match status" value="1"/>
</dbReference>
<name>A0A7V8FTQ8_9BURK</name>
<evidence type="ECO:0000313" key="9">
    <source>
        <dbReference type="Proteomes" id="UP000462435"/>
    </source>
</evidence>
<dbReference type="EMBL" id="WNDX01000159">
    <property type="protein sequence ID" value="KAF1038923.1"/>
    <property type="molecule type" value="Genomic_DNA"/>
</dbReference>